<feature type="signal peptide" evidence="2">
    <location>
        <begin position="1"/>
        <end position="22"/>
    </location>
</feature>
<gene>
    <name evidence="3" type="ORF">FJ651_02325</name>
</gene>
<dbReference type="Proteomes" id="UP000317332">
    <property type="component" value="Unassembled WGS sequence"/>
</dbReference>
<keyword evidence="2" id="KW-0732">Signal</keyword>
<dbReference type="Pfam" id="PF09697">
    <property type="entry name" value="Porph_ging"/>
    <property type="match status" value="1"/>
</dbReference>
<keyword evidence="4" id="KW-1185">Reference proteome</keyword>
<dbReference type="RefSeq" id="WP_140988782.1">
    <property type="nucleotide sequence ID" value="NZ_VHIQ01000001.1"/>
</dbReference>
<evidence type="ECO:0000313" key="4">
    <source>
        <dbReference type="Proteomes" id="UP000317332"/>
    </source>
</evidence>
<comment type="caution">
    <text evidence="3">The sequence shown here is derived from an EMBL/GenBank/DDBJ whole genome shotgun (WGS) entry which is preliminary data.</text>
</comment>
<evidence type="ECO:0000313" key="3">
    <source>
        <dbReference type="EMBL" id="TPV35773.1"/>
    </source>
</evidence>
<reference evidence="3 4" key="1">
    <citation type="submission" date="2019-06" db="EMBL/GenBank/DDBJ databases">
        <title>Flavobacteriaceae Paucihalobacterium erythroidium CWB-1, complete genome.</title>
        <authorList>
            <person name="Wu S."/>
        </authorList>
    </citation>
    <scope>NUCLEOTIDE SEQUENCE [LARGE SCALE GENOMIC DNA]</scope>
    <source>
        <strain evidence="3 4">CWB-1</strain>
    </source>
</reference>
<sequence length="283" mass="31819">MKNILINLSIVMSMLVISKVSAQDFQGIATYKSHRKVEIKLDSTKVTSAMEKEMQEMLKKQFQKTYKLVFDKETSMYKEEETLEAPNTSGGIMVTSFGGGGSDVLFKDTKALEFTSQKETMGKIFLIQDSLHNYDWKLENETKFIGDYTCFKATYTREIEVPKTNNLSFSVVESDEEPEMVKKEIVTTAWYTPQIPVSNGPGKFQGLPGLILEINDGSQTIVCTSIVLNPTDKLEIKAPTKGKKVSQAEYKVLVDKRLKEMQEQNRPTGRSGSGEHIQIRIGG</sequence>
<feature type="chain" id="PRO_5021245778" evidence="2">
    <location>
        <begin position="23"/>
        <end position="283"/>
    </location>
</feature>
<dbReference type="EMBL" id="VHIQ01000001">
    <property type="protein sequence ID" value="TPV35773.1"/>
    <property type="molecule type" value="Genomic_DNA"/>
</dbReference>
<feature type="region of interest" description="Disordered" evidence="1">
    <location>
        <begin position="261"/>
        <end position="283"/>
    </location>
</feature>
<protein>
    <submittedName>
        <fullName evidence="3">GLPGLI family protein</fullName>
    </submittedName>
</protein>
<accession>A0A506PPH1</accession>
<evidence type="ECO:0000256" key="2">
    <source>
        <dbReference type="SAM" id="SignalP"/>
    </source>
</evidence>
<dbReference type="InterPro" id="IPR005901">
    <property type="entry name" value="GLPGLI"/>
</dbReference>
<organism evidence="3 4">
    <name type="scientific">Paucihalobacter ruber</name>
    <dbReference type="NCBI Taxonomy" id="2567861"/>
    <lineage>
        <taxon>Bacteria</taxon>
        <taxon>Pseudomonadati</taxon>
        <taxon>Bacteroidota</taxon>
        <taxon>Flavobacteriia</taxon>
        <taxon>Flavobacteriales</taxon>
        <taxon>Flavobacteriaceae</taxon>
        <taxon>Paucihalobacter</taxon>
    </lineage>
</organism>
<dbReference type="AlphaFoldDB" id="A0A506PPH1"/>
<evidence type="ECO:0000256" key="1">
    <source>
        <dbReference type="SAM" id="MobiDB-lite"/>
    </source>
</evidence>
<dbReference type="OrthoDB" id="1068986at2"/>
<proteinExistence type="predicted"/>
<dbReference type="NCBIfam" id="TIGR01200">
    <property type="entry name" value="GLPGLI"/>
    <property type="match status" value="1"/>
</dbReference>
<name>A0A506PPH1_9FLAO</name>